<dbReference type="InterPro" id="IPR036890">
    <property type="entry name" value="HATPase_C_sf"/>
</dbReference>
<sequence length="2014" mass="229728">MSTNFAKPTYEELLKIVKVQELEINRLNKKELSATNLDFYFNESLDLVCIAGTDGFFKQINPAFIKSLGYTKQELLSSPFISFVHHADVAKTNAEIDQLSKGKSSLQFENRFINKKGDIVYIQWTASVDSSKENIYAIGRDVTNIKKAQADLLESEVLLENAQKISKIGSWEYNFADHKMIWSNELYSIYELEKKNNQDLFQEFISRFSKTDVDLFLKKITQCKIDKQSFEIEGAAIVSIATTKWVHAVVYPVTDEKGIVFALRGNTQDITEQKQSSDELDTRIRTETELKLRLIEEESNRKFKNYIDNAPDGVFVVDKEGNYLEANPAAVSMTGYSRDKILTMKFGDLSGAELNENAIKEFFKLIEKGIAKKELKITTKIGEVKWCSIEAVKLLENHYVAFVKDITETKKAFDTIINNEKYFRALVENNEGIITVLDEKSKTIFRSPASQRITGYTNEEFTTISDLEYYHPDYIEYMQKNIQKTVDNPNIQVPVLFQVKHKKGNYIWLKGVLKNLVIDGSMKGMVANLQDVTESKIAQELIEQSEKRFRALVENNDGIITVVDENLKVIFRSVSSFRVTGYTDKEFDEIKYNEYFHPDYLEYIQQKRQEVLENPGKPIPFLFQVKHKKGNYIWLEGVLNNLLDDKSVNGIIVNLKDITDSKLAKDLVEEREKRFYTLIENADSIISLVDKDKNSLFRSSSSKRLTGWTDEEFDRLSEEEFFHPDSYQYIKKLKEKLLASPGELIPALFKVKCKNGNYVWLEGSLKNMFHDKNLKGLISNLRDVTESKLANELLIKERDKFAKIAATSPGLIYSMRQNKDGSLCYPYASEAIEDIYGFRYEEIESDSDKIFALIHPEDVELVIQKINTTKTELVPLKGIYRYLHPDKGLVWHEVNSLPVVEPEGTVICHGIITDITERVIADKKLNKVNRLYLFISQINQMIVRATDEQSLFREACNIAVEVGEFKMAWIGLVDENTNRVIPAMIAGEDNGYLSIIKSISKDDIPEGRGPAGNALRKEKYMVCNDIENDVQMRPWKEEALGRDFNSLISLPIKKSGNTIGLFTLYASEKNFFDDQEIALLQEATDDVSFALEVFDREIQRKKAEEAVFQSEKRYHTLTEFSPVGIFRTDASGYTTYVNPSWTQISGLSYERALGNGWLDAVHAEDRKAILNGWENATIKSEKSLSEYRLVKPDGTETWVMGQAIPEKNLDNEIIGYIGTITDITDRKNVESVIIKEKQLSETIINNLPGIFYLYDESGKFVKWNKNFERATGYNRFEIAKMKPEDLFDEGEKERITARIKSVFSNSLPGIENKLPGIEVEFYTKNKNKTPYFIDSLAIEYEGKKCVFGMGLDLTERKKAEEEFEKIHEKMEAILDAIPDLLFEVGIDGHIYNFHSRLKDFPEIYSNNVIGKTFFDILPLDAANLALSAIHESTVNGFSTGRQYSLDFPTGIRWFELSIAPMQESEEHDTHFICLSREITDAKKGDEALLKSEERYRGLLNNLDAGVVVHALDTSIIMSNQNASELLGLKVEQMLGKQSIDPEWRFLNEDGSSMVIDDFPANRIVNTKESIKNVIAGVFRPISNDTAWLLVNGYPFFDTNGNLVEIVISFIDITERKLMEIEITEGRKQAESANKAKTDFLANMSHEIRTPLNGIIGFTHLLMKSNLEKNQSEYMSTINESATSLLEIVNDILDFSKIESGKLELNIDELDLFKLTHQAIDLFKYQAEQKNIELTLHLGEDVPQFILADSVRLKQILVNLLSNALKFTNTGTIRLDIDTILNNNINSSLIKFSVKDTGIGIKGSNNAKIFQSFVQEDNSTNRKFGGTGLGLAISNQLLALMNSKLNLISKYGEGSDFFFEIEFEMLEHNNNLIPKAEELNKGEVILTLQIHGYKKVLIVEDNRINMLLAKTLVKRLISDCIIYEAKDGFEAIDQFKKEMPDIILMDIQMPNKNGYEATMEIRQLKNASEIPIIAITAGIMADDKEKCLDAGLNDYLSKPIIESDLEKMLVKWLNK</sequence>
<feature type="domain" description="PAS" evidence="16">
    <location>
        <begin position="671"/>
        <end position="741"/>
    </location>
</feature>
<gene>
    <name evidence="18" type="ORF">SAMN05444338_10795</name>
</gene>
<feature type="domain" description="PAC" evidence="17">
    <location>
        <begin position="1183"/>
        <end position="1235"/>
    </location>
</feature>
<keyword evidence="9" id="KW-0418">Kinase</keyword>
<dbReference type="Pfam" id="PF08447">
    <property type="entry name" value="PAS_3"/>
    <property type="match status" value="6"/>
</dbReference>
<dbReference type="Gene3D" id="1.10.287.130">
    <property type="match status" value="1"/>
</dbReference>
<feature type="domain" description="PAS" evidence="16">
    <location>
        <begin position="299"/>
        <end position="369"/>
    </location>
</feature>
<evidence type="ECO:0000259" key="15">
    <source>
        <dbReference type="PROSITE" id="PS50110"/>
    </source>
</evidence>
<dbReference type="Pfam" id="PF13426">
    <property type="entry name" value="PAS_9"/>
    <property type="match status" value="3"/>
</dbReference>
<dbReference type="Pfam" id="PF00072">
    <property type="entry name" value="Response_reg"/>
    <property type="match status" value="1"/>
</dbReference>
<evidence type="ECO:0000256" key="4">
    <source>
        <dbReference type="ARBA" id="ARBA00022475"/>
    </source>
</evidence>
<feature type="domain" description="PAS" evidence="16">
    <location>
        <begin position="33"/>
        <end position="103"/>
    </location>
</feature>
<evidence type="ECO:0000256" key="1">
    <source>
        <dbReference type="ARBA" id="ARBA00000085"/>
    </source>
</evidence>
<dbReference type="SUPFAM" id="SSF55781">
    <property type="entry name" value="GAF domain-like"/>
    <property type="match status" value="1"/>
</dbReference>
<dbReference type="PROSITE" id="PS50109">
    <property type="entry name" value="HIS_KIN"/>
    <property type="match status" value="1"/>
</dbReference>
<evidence type="ECO:0000256" key="11">
    <source>
        <dbReference type="ARBA" id="ARBA00022989"/>
    </source>
</evidence>
<dbReference type="InterPro" id="IPR003661">
    <property type="entry name" value="HisK_dim/P_dom"/>
</dbReference>
<keyword evidence="10" id="KW-0067">ATP-binding</keyword>
<keyword evidence="11" id="KW-1133">Transmembrane helix</keyword>
<dbReference type="NCBIfam" id="TIGR00229">
    <property type="entry name" value="sensory_box"/>
    <property type="match status" value="9"/>
</dbReference>
<dbReference type="SUPFAM" id="SSF47384">
    <property type="entry name" value="Homodimeric domain of signal transducing histidine kinase"/>
    <property type="match status" value="1"/>
</dbReference>
<dbReference type="InterPro" id="IPR000014">
    <property type="entry name" value="PAS"/>
</dbReference>
<dbReference type="Gene3D" id="3.30.565.10">
    <property type="entry name" value="Histidine kinase-like ATPase, C-terminal domain"/>
    <property type="match status" value="1"/>
</dbReference>
<dbReference type="PROSITE" id="PS50112">
    <property type="entry name" value="PAS"/>
    <property type="match status" value="9"/>
</dbReference>
<keyword evidence="5 13" id="KW-0597">Phosphoprotein</keyword>
<dbReference type="SMART" id="SM00065">
    <property type="entry name" value="GAF"/>
    <property type="match status" value="1"/>
</dbReference>
<keyword evidence="12" id="KW-0472">Membrane</keyword>
<accession>A0A1H2Z688</accession>
<keyword evidence="4" id="KW-1003">Cell membrane</keyword>
<dbReference type="SMART" id="SM00448">
    <property type="entry name" value="REC"/>
    <property type="match status" value="1"/>
</dbReference>
<dbReference type="SUPFAM" id="SSF55874">
    <property type="entry name" value="ATPase domain of HSP90 chaperone/DNA topoisomerase II/histidine kinase"/>
    <property type="match status" value="1"/>
</dbReference>
<dbReference type="InterPro" id="IPR029016">
    <property type="entry name" value="GAF-like_dom_sf"/>
</dbReference>
<dbReference type="InterPro" id="IPR011006">
    <property type="entry name" value="CheY-like_superfamily"/>
</dbReference>
<dbReference type="PRINTS" id="PR00344">
    <property type="entry name" value="BCTRLSENSOR"/>
</dbReference>
<dbReference type="Gene3D" id="3.30.450.20">
    <property type="entry name" value="PAS domain"/>
    <property type="match status" value="11"/>
</dbReference>
<keyword evidence="6" id="KW-0808">Transferase</keyword>
<evidence type="ECO:0000256" key="10">
    <source>
        <dbReference type="ARBA" id="ARBA00022840"/>
    </source>
</evidence>
<evidence type="ECO:0000259" key="14">
    <source>
        <dbReference type="PROSITE" id="PS50109"/>
    </source>
</evidence>
<evidence type="ECO:0000259" key="16">
    <source>
        <dbReference type="PROSITE" id="PS50112"/>
    </source>
</evidence>
<evidence type="ECO:0000259" key="17">
    <source>
        <dbReference type="PROSITE" id="PS50113"/>
    </source>
</evidence>
<feature type="domain" description="Histidine kinase" evidence="14">
    <location>
        <begin position="1642"/>
        <end position="1864"/>
    </location>
</feature>
<dbReference type="PANTHER" id="PTHR43304:SF1">
    <property type="entry name" value="PAC DOMAIN-CONTAINING PROTEIN"/>
    <property type="match status" value="1"/>
</dbReference>
<dbReference type="InterPro" id="IPR052162">
    <property type="entry name" value="Sensor_kinase/Photoreceptor"/>
</dbReference>
<evidence type="ECO:0000313" key="19">
    <source>
        <dbReference type="Proteomes" id="UP000198569"/>
    </source>
</evidence>
<feature type="domain" description="PAS" evidence="16">
    <location>
        <begin position="545"/>
        <end position="615"/>
    </location>
</feature>
<dbReference type="OrthoDB" id="9811889at2"/>
<feature type="modified residue" description="4-aspartylphosphate" evidence="13">
    <location>
        <position position="1945"/>
    </location>
</feature>
<dbReference type="GO" id="GO:0005524">
    <property type="term" value="F:ATP binding"/>
    <property type="evidence" value="ECO:0007669"/>
    <property type="project" value="UniProtKB-KW"/>
</dbReference>
<evidence type="ECO:0000313" key="18">
    <source>
        <dbReference type="EMBL" id="SDX12983.1"/>
    </source>
</evidence>
<comment type="subcellular location">
    <subcellularLocation>
        <location evidence="2">Cell membrane</location>
        <topology evidence="2">Multi-pass membrane protein</topology>
    </subcellularLocation>
</comment>
<dbReference type="InterPro" id="IPR003594">
    <property type="entry name" value="HATPase_dom"/>
</dbReference>
<dbReference type="EC" id="2.7.13.3" evidence="3"/>
<dbReference type="InterPro" id="IPR001610">
    <property type="entry name" value="PAC"/>
</dbReference>
<evidence type="ECO:0000256" key="8">
    <source>
        <dbReference type="ARBA" id="ARBA00022741"/>
    </source>
</evidence>
<organism evidence="18 19">
    <name type="scientific">Flavobacterium degerlachei</name>
    <dbReference type="NCBI Taxonomy" id="229203"/>
    <lineage>
        <taxon>Bacteria</taxon>
        <taxon>Pseudomonadati</taxon>
        <taxon>Bacteroidota</taxon>
        <taxon>Flavobacteriia</taxon>
        <taxon>Flavobacteriales</taxon>
        <taxon>Flavobacteriaceae</taxon>
        <taxon>Flavobacterium</taxon>
    </lineage>
</organism>
<comment type="catalytic activity">
    <reaction evidence="1">
        <text>ATP + protein L-histidine = ADP + protein N-phospho-L-histidine.</text>
        <dbReference type="EC" id="2.7.13.3"/>
    </reaction>
</comment>
<feature type="domain" description="Response regulatory" evidence="15">
    <location>
        <begin position="1894"/>
        <end position="2012"/>
    </location>
</feature>
<feature type="domain" description="PAC" evidence="17">
    <location>
        <begin position="228"/>
        <end position="282"/>
    </location>
</feature>
<evidence type="ECO:0000256" key="5">
    <source>
        <dbReference type="ARBA" id="ARBA00022553"/>
    </source>
</evidence>
<dbReference type="FunFam" id="1.10.287.130:FF:000003">
    <property type="entry name" value="Histidine kinase"/>
    <property type="match status" value="1"/>
</dbReference>
<dbReference type="SUPFAM" id="SSF55785">
    <property type="entry name" value="PYP-like sensor domain (PAS domain)"/>
    <property type="match status" value="11"/>
</dbReference>
<evidence type="ECO:0000256" key="3">
    <source>
        <dbReference type="ARBA" id="ARBA00012438"/>
    </source>
</evidence>
<feature type="domain" description="PAS" evidence="16">
    <location>
        <begin position="419"/>
        <end position="489"/>
    </location>
</feature>
<dbReference type="SMART" id="SM00387">
    <property type="entry name" value="HATPase_c"/>
    <property type="match status" value="1"/>
</dbReference>
<dbReference type="InterPro" id="IPR001789">
    <property type="entry name" value="Sig_transdc_resp-reg_receiver"/>
</dbReference>
<dbReference type="SMART" id="SM00091">
    <property type="entry name" value="PAS"/>
    <property type="match status" value="10"/>
</dbReference>
<dbReference type="GO" id="GO:0005886">
    <property type="term" value="C:plasma membrane"/>
    <property type="evidence" value="ECO:0007669"/>
    <property type="project" value="UniProtKB-SubCell"/>
</dbReference>
<evidence type="ECO:0000256" key="13">
    <source>
        <dbReference type="PROSITE-ProRule" id="PRU00169"/>
    </source>
</evidence>
<feature type="domain" description="PAS" evidence="16">
    <location>
        <begin position="827"/>
        <end position="867"/>
    </location>
</feature>
<evidence type="ECO:0000256" key="6">
    <source>
        <dbReference type="ARBA" id="ARBA00022679"/>
    </source>
</evidence>
<dbReference type="CDD" id="cd00082">
    <property type="entry name" value="HisKA"/>
    <property type="match status" value="1"/>
</dbReference>
<dbReference type="PANTHER" id="PTHR43304">
    <property type="entry name" value="PHYTOCHROME-LIKE PROTEIN CPH1"/>
    <property type="match status" value="1"/>
</dbReference>
<feature type="domain" description="PAC" evidence="17">
    <location>
        <begin position="1571"/>
        <end position="1624"/>
    </location>
</feature>
<evidence type="ECO:0000256" key="9">
    <source>
        <dbReference type="ARBA" id="ARBA00022777"/>
    </source>
</evidence>
<feature type="domain" description="PAC" evidence="17">
    <location>
        <begin position="106"/>
        <end position="154"/>
    </location>
</feature>
<name>A0A1H2Z688_9FLAO</name>
<proteinExistence type="predicted"/>
<dbReference type="Pfam" id="PF02518">
    <property type="entry name" value="HATPase_c"/>
    <property type="match status" value="1"/>
</dbReference>
<dbReference type="InterPro" id="IPR004358">
    <property type="entry name" value="Sig_transdc_His_kin-like_C"/>
</dbReference>
<dbReference type="InterPro" id="IPR005467">
    <property type="entry name" value="His_kinase_dom"/>
</dbReference>
<dbReference type="InterPro" id="IPR013655">
    <property type="entry name" value="PAS_fold_3"/>
</dbReference>
<dbReference type="SMART" id="SM00086">
    <property type="entry name" value="PAC"/>
    <property type="match status" value="11"/>
</dbReference>
<evidence type="ECO:0000256" key="2">
    <source>
        <dbReference type="ARBA" id="ARBA00004651"/>
    </source>
</evidence>
<dbReference type="InterPro" id="IPR003018">
    <property type="entry name" value="GAF"/>
</dbReference>
<dbReference type="RefSeq" id="WP_091431870.1">
    <property type="nucleotide sequence ID" value="NZ_FNMV01000007.1"/>
</dbReference>
<dbReference type="GO" id="GO:0000155">
    <property type="term" value="F:phosphorelay sensor kinase activity"/>
    <property type="evidence" value="ECO:0007669"/>
    <property type="project" value="InterPro"/>
</dbReference>
<dbReference type="Pfam" id="PF13185">
    <property type="entry name" value="GAF_2"/>
    <property type="match status" value="1"/>
</dbReference>
<dbReference type="CDD" id="cd00130">
    <property type="entry name" value="PAS"/>
    <property type="match status" value="9"/>
</dbReference>
<evidence type="ECO:0000256" key="7">
    <source>
        <dbReference type="ARBA" id="ARBA00022692"/>
    </source>
</evidence>
<dbReference type="PROSITE" id="PS50113">
    <property type="entry name" value="PAC"/>
    <property type="match status" value="4"/>
</dbReference>
<keyword evidence="8" id="KW-0547">Nucleotide-binding</keyword>
<dbReference type="CDD" id="cd16922">
    <property type="entry name" value="HATPase_EvgS-ArcB-TorS-like"/>
    <property type="match status" value="1"/>
</dbReference>
<keyword evidence="19" id="KW-1185">Reference proteome</keyword>
<protein>
    <recommendedName>
        <fullName evidence="3">histidine kinase</fullName>
        <ecNumber evidence="3">2.7.13.3</ecNumber>
    </recommendedName>
</protein>
<dbReference type="Pfam" id="PF00512">
    <property type="entry name" value="HisKA"/>
    <property type="match status" value="1"/>
</dbReference>
<dbReference type="SUPFAM" id="SSF52172">
    <property type="entry name" value="CheY-like"/>
    <property type="match status" value="1"/>
</dbReference>
<reference evidence="19" key="1">
    <citation type="submission" date="2016-10" db="EMBL/GenBank/DDBJ databases">
        <authorList>
            <person name="Varghese N."/>
            <person name="Submissions S."/>
        </authorList>
    </citation>
    <scope>NUCLEOTIDE SEQUENCE [LARGE SCALE GENOMIC DNA]</scope>
    <source>
        <strain evidence="19">DSM 15718</strain>
    </source>
</reference>
<dbReference type="STRING" id="229203.SAMN05444338_10795"/>
<feature type="domain" description="PAS" evidence="16">
    <location>
        <begin position="1491"/>
        <end position="1539"/>
    </location>
</feature>
<evidence type="ECO:0000256" key="12">
    <source>
        <dbReference type="ARBA" id="ARBA00023136"/>
    </source>
</evidence>
<dbReference type="CDD" id="cd17546">
    <property type="entry name" value="REC_hyHK_CKI1_RcsC-like"/>
    <property type="match status" value="1"/>
</dbReference>
<feature type="domain" description="PAS" evidence="16">
    <location>
        <begin position="1236"/>
        <end position="1306"/>
    </location>
</feature>
<dbReference type="SMART" id="SM00388">
    <property type="entry name" value="HisKA"/>
    <property type="match status" value="1"/>
</dbReference>
<dbReference type="FunFam" id="3.30.565.10:FF:000010">
    <property type="entry name" value="Sensor histidine kinase RcsC"/>
    <property type="match status" value="1"/>
</dbReference>
<dbReference type="PROSITE" id="PS50110">
    <property type="entry name" value="RESPONSE_REGULATORY"/>
    <property type="match status" value="1"/>
</dbReference>
<dbReference type="Gene3D" id="3.30.450.40">
    <property type="match status" value="1"/>
</dbReference>
<dbReference type="EMBL" id="FNMV01000007">
    <property type="protein sequence ID" value="SDX12983.1"/>
    <property type="molecule type" value="Genomic_DNA"/>
</dbReference>
<dbReference type="InterPro" id="IPR000700">
    <property type="entry name" value="PAS-assoc_C"/>
</dbReference>
<dbReference type="Proteomes" id="UP000198569">
    <property type="component" value="Unassembled WGS sequence"/>
</dbReference>
<feature type="domain" description="PAS" evidence="16">
    <location>
        <begin position="1110"/>
        <end position="1181"/>
    </location>
</feature>
<dbReference type="InterPro" id="IPR036097">
    <property type="entry name" value="HisK_dim/P_sf"/>
</dbReference>
<dbReference type="InterPro" id="IPR035965">
    <property type="entry name" value="PAS-like_dom_sf"/>
</dbReference>
<dbReference type="Gene3D" id="3.40.50.2300">
    <property type="match status" value="1"/>
</dbReference>
<keyword evidence="7" id="KW-0812">Transmembrane</keyword>